<sequence length="125" mass="13387">MFKRVSLMILTLVTAVACILVAALHPTGPNTVSYDEPLGVWLSIGLTVLLFIPLLALSFFGNRIVRIISSIIQIPVVISFLGIIPISFFFSKSIGMGLLALFGVIVSIASIVVTLKTGRSREIAS</sequence>
<evidence type="ECO:0000256" key="1">
    <source>
        <dbReference type="SAM" id="Phobius"/>
    </source>
</evidence>
<gene>
    <name evidence="2" type="ORF">AV649_07215</name>
</gene>
<feature type="transmembrane region" description="Helical" evidence="1">
    <location>
        <begin position="39"/>
        <end position="60"/>
    </location>
</feature>
<organism evidence="2 3">
    <name type="scientific">Rossellomorea marisflavi</name>
    <dbReference type="NCBI Taxonomy" id="189381"/>
    <lineage>
        <taxon>Bacteria</taxon>
        <taxon>Bacillati</taxon>
        <taxon>Bacillota</taxon>
        <taxon>Bacilli</taxon>
        <taxon>Bacillales</taxon>
        <taxon>Bacillaceae</taxon>
        <taxon>Rossellomorea</taxon>
    </lineage>
</organism>
<reference evidence="3" key="1">
    <citation type="submission" date="2016-01" db="EMBL/GenBank/DDBJ databases">
        <title>Whole genome sequencing of Bhargavaea cecembensis T14.</title>
        <authorList>
            <person name="Hong K.W."/>
        </authorList>
    </citation>
    <scope>NUCLEOTIDE SEQUENCE [LARGE SCALE GENOMIC DNA]</scope>
    <source>
        <strain evidence="3">M19</strain>
    </source>
</reference>
<comment type="caution">
    <text evidence="2">The sequence shown here is derived from an EMBL/GenBank/DDBJ whole genome shotgun (WGS) entry which is preliminary data.</text>
</comment>
<protein>
    <submittedName>
        <fullName evidence="2">Uncharacterized protein</fullName>
    </submittedName>
</protein>
<keyword evidence="1" id="KW-1133">Transmembrane helix</keyword>
<keyword evidence="1" id="KW-0812">Transmembrane</keyword>
<name>A0A0J5S553_9BACI</name>
<evidence type="ECO:0000313" key="3">
    <source>
        <dbReference type="Proteomes" id="UP000076510"/>
    </source>
</evidence>
<dbReference type="EMBL" id="LQQY01000043">
    <property type="protein sequence ID" value="KZE44411.1"/>
    <property type="molecule type" value="Genomic_DNA"/>
</dbReference>
<dbReference type="PATRIC" id="fig|189381.10.peg.1560"/>
<proteinExistence type="predicted"/>
<evidence type="ECO:0000313" key="2">
    <source>
        <dbReference type="EMBL" id="KZE44411.1"/>
    </source>
</evidence>
<dbReference type="PROSITE" id="PS51257">
    <property type="entry name" value="PROKAR_LIPOPROTEIN"/>
    <property type="match status" value="1"/>
</dbReference>
<dbReference type="Proteomes" id="UP000076510">
    <property type="component" value="Unassembled WGS sequence"/>
</dbReference>
<keyword evidence="1" id="KW-0472">Membrane</keyword>
<dbReference type="OrthoDB" id="2357074at2"/>
<dbReference type="AlphaFoldDB" id="A0A0J5S553"/>
<accession>A0A0J5S553</accession>
<dbReference type="RefSeq" id="WP_048006810.1">
    <property type="nucleotide sequence ID" value="NZ_CAXQIX010000109.1"/>
</dbReference>
<feature type="transmembrane region" description="Helical" evidence="1">
    <location>
        <begin position="67"/>
        <end position="90"/>
    </location>
</feature>
<feature type="transmembrane region" description="Helical" evidence="1">
    <location>
        <begin position="96"/>
        <end position="115"/>
    </location>
</feature>